<accession>A0A9E7K4Q9</accession>
<reference evidence="1" key="1">
    <citation type="submission" date="2022-05" db="EMBL/GenBank/DDBJ databases">
        <title>The Musa troglodytarum L. genome provides insights into the mechanism of non-climacteric behaviour and enrichment of carotenoids.</title>
        <authorList>
            <person name="Wang J."/>
        </authorList>
    </citation>
    <scope>NUCLEOTIDE SEQUENCE</scope>
    <source>
        <tissue evidence="1">Leaf</tissue>
    </source>
</reference>
<dbReference type="PANTHER" id="PTHR33193:SF62">
    <property type="entry name" value="FAMILY ABC TRANSPORTER, PUTATIVE (DUF3511)-RELATED"/>
    <property type="match status" value="1"/>
</dbReference>
<name>A0A9E7K4Q9_9LILI</name>
<evidence type="ECO:0000313" key="1">
    <source>
        <dbReference type="EMBL" id="URE04596.1"/>
    </source>
</evidence>
<proteinExistence type="predicted"/>
<dbReference type="InterPro" id="IPR021899">
    <property type="entry name" value="DUF3511"/>
</dbReference>
<dbReference type="AlphaFoldDB" id="A0A9E7K4Q9"/>
<organism evidence="1 2">
    <name type="scientific">Musa troglodytarum</name>
    <name type="common">fe'i banana</name>
    <dbReference type="NCBI Taxonomy" id="320322"/>
    <lineage>
        <taxon>Eukaryota</taxon>
        <taxon>Viridiplantae</taxon>
        <taxon>Streptophyta</taxon>
        <taxon>Embryophyta</taxon>
        <taxon>Tracheophyta</taxon>
        <taxon>Spermatophyta</taxon>
        <taxon>Magnoliopsida</taxon>
        <taxon>Liliopsida</taxon>
        <taxon>Zingiberales</taxon>
        <taxon>Musaceae</taxon>
        <taxon>Musa</taxon>
    </lineage>
</organism>
<sequence length="144" mass="16272">MDDFRSRSFNDGMMQLEVYGGRPSGAAPPPPGLHDFRCYSATYSYSCNGSGGGYGDFKGKPDHVSSASNKGGWVFSDPEFQRKRRVASYKAYAVEGKVKGSLRRSFRWFKDKYTRVVYGWWSCVENLPDRSVEYFAHKSCSQKG</sequence>
<gene>
    <name evidence="1" type="ORF">MUK42_21042</name>
</gene>
<evidence type="ECO:0000313" key="2">
    <source>
        <dbReference type="Proteomes" id="UP001055439"/>
    </source>
</evidence>
<dbReference type="Proteomes" id="UP001055439">
    <property type="component" value="Chromosome 5"/>
</dbReference>
<protein>
    <submittedName>
        <fullName evidence="1">Uncharacterized protein</fullName>
    </submittedName>
</protein>
<keyword evidence="2" id="KW-1185">Reference proteome</keyword>
<dbReference type="OrthoDB" id="1655903at2759"/>
<dbReference type="Pfam" id="PF12023">
    <property type="entry name" value="DUF3511"/>
    <property type="match status" value="1"/>
</dbReference>
<dbReference type="EMBL" id="CP097507">
    <property type="protein sequence ID" value="URE04596.1"/>
    <property type="molecule type" value="Genomic_DNA"/>
</dbReference>
<dbReference type="PANTHER" id="PTHR33193">
    <property type="entry name" value="DOMAIN PROTEIN, PUTATIVE (DUF3511)-RELATED"/>
    <property type="match status" value="1"/>
</dbReference>